<dbReference type="EMBL" id="JACYGY010000001">
    <property type="protein sequence ID" value="MBE9463679.1"/>
    <property type="molecule type" value="Genomic_DNA"/>
</dbReference>
<dbReference type="Gene3D" id="3.40.50.720">
    <property type="entry name" value="NAD(P)-binding Rossmann-like Domain"/>
    <property type="match status" value="1"/>
</dbReference>
<evidence type="ECO:0000313" key="2">
    <source>
        <dbReference type="EMBL" id="MBE9463679.1"/>
    </source>
</evidence>
<accession>A0ABR9WDW1</accession>
<dbReference type="InterPro" id="IPR050463">
    <property type="entry name" value="Gfo/Idh/MocA_oxidrdct_glycsds"/>
</dbReference>
<feature type="domain" description="Gfo/Idh/MocA-like oxidoreductase N-terminal" evidence="1">
    <location>
        <begin position="1"/>
        <end position="41"/>
    </location>
</feature>
<dbReference type="Pfam" id="PF01408">
    <property type="entry name" value="GFO_IDH_MocA"/>
    <property type="match status" value="1"/>
</dbReference>
<evidence type="ECO:0000259" key="1">
    <source>
        <dbReference type="Pfam" id="PF01408"/>
    </source>
</evidence>
<dbReference type="InterPro" id="IPR036291">
    <property type="entry name" value="NAD(P)-bd_dom_sf"/>
</dbReference>
<organism evidence="2 3">
    <name type="scientific">Dyadobacter subterraneus</name>
    <dbReference type="NCBI Taxonomy" id="2773304"/>
    <lineage>
        <taxon>Bacteria</taxon>
        <taxon>Pseudomonadati</taxon>
        <taxon>Bacteroidota</taxon>
        <taxon>Cytophagia</taxon>
        <taxon>Cytophagales</taxon>
        <taxon>Spirosomataceae</taxon>
        <taxon>Dyadobacter</taxon>
    </lineage>
</organism>
<gene>
    <name evidence="2" type="ORF">IEE83_17475</name>
</gene>
<name>A0ABR9WDW1_9BACT</name>
<dbReference type="Gene3D" id="3.30.360.10">
    <property type="entry name" value="Dihydrodipicolinate Reductase, domain 2"/>
    <property type="match status" value="1"/>
</dbReference>
<reference evidence="3" key="1">
    <citation type="submission" date="2023-07" db="EMBL/GenBank/DDBJ databases">
        <title>Dyadobacter sp. nov 'subterranea' isolated from contaminted grondwater.</title>
        <authorList>
            <person name="Szabo I."/>
            <person name="Al-Omari J."/>
            <person name="Szerdahelyi S.G."/>
            <person name="Rado J."/>
        </authorList>
    </citation>
    <scope>NUCLEOTIDE SEQUENCE [LARGE SCALE GENOMIC DNA]</scope>
    <source>
        <strain evidence="3">UP-52</strain>
    </source>
</reference>
<dbReference type="Proteomes" id="UP000634134">
    <property type="component" value="Unassembled WGS sequence"/>
</dbReference>
<protein>
    <submittedName>
        <fullName evidence="2">Gfo/Idh/MocA family oxidoreductase</fullName>
    </submittedName>
</protein>
<dbReference type="PANTHER" id="PTHR43818:SF1">
    <property type="entry name" value="GLYCOSYL HYDROLASE FAMILY 109 PROTEIN"/>
    <property type="match status" value="1"/>
</dbReference>
<proteinExistence type="predicted"/>
<keyword evidence="3" id="KW-1185">Reference proteome</keyword>
<dbReference type="PANTHER" id="PTHR43818">
    <property type="entry name" value="BCDNA.GH03377"/>
    <property type="match status" value="1"/>
</dbReference>
<dbReference type="InterPro" id="IPR000683">
    <property type="entry name" value="Gfo/Idh/MocA-like_OxRdtase_N"/>
</dbReference>
<dbReference type="SUPFAM" id="SSF51735">
    <property type="entry name" value="NAD(P)-binding Rossmann-fold domains"/>
    <property type="match status" value="1"/>
</dbReference>
<sequence>MAKYAMGHGKDVACEIPIATTVQECFHLVETSEGTKKHCMMLEKCCYDFFELLTLNMARQRFFSEILHAEGAYIHDSLFDWARWLFSFMSDRR</sequence>
<evidence type="ECO:0000313" key="3">
    <source>
        <dbReference type="Proteomes" id="UP000634134"/>
    </source>
</evidence>
<comment type="caution">
    <text evidence="2">The sequence shown here is derived from an EMBL/GenBank/DDBJ whole genome shotgun (WGS) entry which is preliminary data.</text>
</comment>